<organism evidence="14 15">
    <name type="scientific">Derxia gummosa DSM 723</name>
    <dbReference type="NCBI Taxonomy" id="1121388"/>
    <lineage>
        <taxon>Bacteria</taxon>
        <taxon>Pseudomonadati</taxon>
        <taxon>Pseudomonadota</taxon>
        <taxon>Betaproteobacteria</taxon>
        <taxon>Burkholderiales</taxon>
        <taxon>Alcaligenaceae</taxon>
        <taxon>Derxia</taxon>
    </lineage>
</organism>
<dbReference type="PANTHER" id="PTHR42803:SF1">
    <property type="entry name" value="BROAD-SPECIFICITY LINEAR ACYL-COA DEHYDROGENASE FADE5"/>
    <property type="match status" value="1"/>
</dbReference>
<dbReference type="InterPro" id="IPR006091">
    <property type="entry name" value="Acyl-CoA_Oxase/DH_mid-dom"/>
</dbReference>
<evidence type="ECO:0000259" key="10">
    <source>
        <dbReference type="Pfam" id="PF00441"/>
    </source>
</evidence>
<dbReference type="AlphaFoldDB" id="A0A8B6X2I0"/>
<dbReference type="Pfam" id="PF00441">
    <property type="entry name" value="Acyl-CoA_dh_1"/>
    <property type="match status" value="1"/>
</dbReference>
<dbReference type="PANTHER" id="PTHR42803">
    <property type="entry name" value="ACYL-COA DEHYDROGENASE"/>
    <property type="match status" value="1"/>
</dbReference>
<dbReference type="GO" id="GO:0016627">
    <property type="term" value="F:oxidoreductase activity, acting on the CH-CH group of donors"/>
    <property type="evidence" value="ECO:0007669"/>
    <property type="project" value="InterPro"/>
</dbReference>
<dbReference type="InterPro" id="IPR013786">
    <property type="entry name" value="AcylCoA_DH/ox_N"/>
</dbReference>
<comment type="similarity">
    <text evidence="2">Belongs to the acyl-CoA dehydrogenase family.</text>
</comment>
<evidence type="ECO:0000256" key="8">
    <source>
        <dbReference type="ARBA" id="ARBA00066694"/>
    </source>
</evidence>
<dbReference type="OrthoDB" id="9764895at2"/>
<dbReference type="InterPro" id="IPR009100">
    <property type="entry name" value="AcylCoA_DH/oxidase_NM_dom_sf"/>
</dbReference>
<reference evidence="15" key="1">
    <citation type="journal article" date="2000" name="Biochim. Biophys. Acta">
        <title>beta-oxidation - strategies for the metabolism of a wide variety of acyl-CoA esters.</title>
        <authorList>
            <person name="Hiltunen J.K."/>
            <person name="Qin Y."/>
        </authorList>
    </citation>
    <scope>NUCLEOTIDE SEQUENCE</scope>
</reference>
<dbReference type="InterPro" id="IPR046373">
    <property type="entry name" value="Acyl-CoA_Oxase/DH_mid-dom_sf"/>
</dbReference>
<evidence type="ECO:0000256" key="4">
    <source>
        <dbReference type="ARBA" id="ARBA00022827"/>
    </source>
</evidence>
<dbReference type="SUPFAM" id="SSF56645">
    <property type="entry name" value="Acyl-CoA dehydrogenase NM domain-like"/>
    <property type="match status" value="1"/>
</dbReference>
<dbReference type="Gene3D" id="1.10.540.10">
    <property type="entry name" value="Acyl-CoA dehydrogenase/oxidase, N-terminal domain"/>
    <property type="match status" value="1"/>
</dbReference>
<feature type="domain" description="Acetyl-CoA dehydrogenase-like C-terminal" evidence="13">
    <location>
        <begin position="469"/>
        <end position="594"/>
    </location>
</feature>
<accession>A0A8B6X2I0</accession>
<dbReference type="Proteomes" id="UP000675920">
    <property type="component" value="Unplaced"/>
</dbReference>
<dbReference type="GO" id="GO:0050660">
    <property type="term" value="F:flavin adenine dinucleotide binding"/>
    <property type="evidence" value="ECO:0007669"/>
    <property type="project" value="InterPro"/>
</dbReference>
<dbReference type="EC" id="1.3.99.41" evidence="8"/>
<name>A0A8B6X2I0_9BURK</name>
<evidence type="ECO:0000256" key="1">
    <source>
        <dbReference type="ARBA" id="ARBA00001974"/>
    </source>
</evidence>
<dbReference type="Gene3D" id="1.20.140.10">
    <property type="entry name" value="Butyryl-CoA Dehydrogenase, subunit A, domain 3"/>
    <property type="match status" value="1"/>
</dbReference>
<dbReference type="FunFam" id="2.40.110.10:FF:000031">
    <property type="entry name" value="Acyl-CoA dehydrogenase, putative"/>
    <property type="match status" value="1"/>
</dbReference>
<comment type="function">
    <text evidence="7">Involved in the assimilation of dimethylsulphoniopropionate (DMSP), an important compound in the fixation of carbon in marine phytoplankton, by mediating the conversion of 3-(methylthio)propanoyl-CoA (MMPA-CoA) to 3-(methylthio)acryloyl-CoA (MTA-CoA).</text>
</comment>
<sequence length="600" mass="63692">MSYTAPVKDMQFVINELAGFADLLTIPAFAELDADTAGAILDENARFNSEVVAPLNHASDTDYGKLENGVVTTAPGFKEAFKQFVEGGWQGVLHPAEYGGMGMPKLLASPCIEMVNSASLSFALCPLLTDGAIEALLTAGSDTMKQTYIGPMIEGRWTGTMNLTEPGAGSDLAQVRTRAVPQGDGTYRISGQKIFITYGEHDFAENIVHLVLARLPDAPEGVKGISLFVVPKFLVNDDGSLGKRNDVWCASIEHKLGIKASPTAVLLFGDDKGEVGAGGIGYLVGEENRGLEYMFVMMNSARFGVGMQGIAVAERAYQKAVQYAKDRVQSRDLTGGKEPVAIINHPDVKRLLMNMRAQTEGARALAYVAAARYDVAHHSPDAEAAAQAQAEYEFLVPVVKGWSTEMSIQVASDGVQVHGGMGFIEETGAAQYYRDARILTIYEGTTAIQANDFVGRKTTRDGGALALKFAGAIKATIAELETLGDADAKPVAANLIAGVNAFEQVVGYLVQNAKADPKGVYAGSVPYLKLAGILFSGWQLARALLVAKAKLAAGETDRFLVNKVATARFFAEHFVATVPGLGSAIVTGGASVNAFTPEDF</sequence>
<dbReference type="Pfam" id="PF02771">
    <property type="entry name" value="Acyl-CoA_dh_N"/>
    <property type="match status" value="1"/>
</dbReference>
<dbReference type="InterPro" id="IPR037069">
    <property type="entry name" value="AcylCoA_DH/ox_N_sf"/>
</dbReference>
<evidence type="ECO:0000313" key="14">
    <source>
        <dbReference type="Proteomes" id="UP000675920"/>
    </source>
</evidence>
<dbReference type="InterPro" id="IPR025878">
    <property type="entry name" value="Acyl-CoA_dh-like_C_dom"/>
</dbReference>
<dbReference type="InterPro" id="IPR052166">
    <property type="entry name" value="Diverse_Acyl-CoA_DH"/>
</dbReference>
<evidence type="ECO:0000259" key="11">
    <source>
        <dbReference type="Pfam" id="PF02770"/>
    </source>
</evidence>
<comment type="cofactor">
    <cofactor evidence="1">
        <name>FAD</name>
        <dbReference type="ChEBI" id="CHEBI:57692"/>
    </cofactor>
</comment>
<keyword evidence="5" id="KW-0560">Oxidoreductase</keyword>
<evidence type="ECO:0000256" key="7">
    <source>
        <dbReference type="ARBA" id="ARBA00058683"/>
    </source>
</evidence>
<dbReference type="InterPro" id="IPR009075">
    <property type="entry name" value="AcylCo_DH/oxidase_C"/>
</dbReference>
<reference evidence="15" key="3">
    <citation type="submission" date="2025-08" db="UniProtKB">
        <authorList>
            <consortium name="RefSeq"/>
        </authorList>
    </citation>
    <scope>IDENTIFICATION</scope>
</reference>
<evidence type="ECO:0000256" key="2">
    <source>
        <dbReference type="ARBA" id="ARBA00009347"/>
    </source>
</evidence>
<feature type="domain" description="Acyl-CoA oxidase/dehydrogenase middle" evidence="11">
    <location>
        <begin position="161"/>
        <end position="268"/>
    </location>
</feature>
<dbReference type="Pfam" id="PF12806">
    <property type="entry name" value="Acyl-CoA_dh_C"/>
    <property type="match status" value="1"/>
</dbReference>
<evidence type="ECO:0000256" key="9">
    <source>
        <dbReference type="ARBA" id="ARBA00069043"/>
    </source>
</evidence>
<keyword evidence="14" id="KW-1185">Reference proteome</keyword>
<dbReference type="Pfam" id="PF02770">
    <property type="entry name" value="Acyl-CoA_dh_M"/>
    <property type="match status" value="1"/>
</dbReference>
<comment type="catalytic activity">
    <reaction evidence="6">
        <text>3-(methylsulfanyl)propanoyl-CoA + oxidized [electron-transfer flavoprotein] + H(+) = 3-(methylsulfanyl)acryloyl-CoA + reduced [electron-transfer flavoprotein]</text>
        <dbReference type="Rhea" id="RHEA:52612"/>
        <dbReference type="Rhea" id="RHEA-COMP:10685"/>
        <dbReference type="Rhea" id="RHEA-COMP:10686"/>
        <dbReference type="ChEBI" id="CHEBI:15378"/>
        <dbReference type="ChEBI" id="CHEBI:57692"/>
        <dbReference type="ChEBI" id="CHEBI:58307"/>
        <dbReference type="ChEBI" id="CHEBI:82815"/>
        <dbReference type="ChEBI" id="CHEBI:84994"/>
        <dbReference type="EC" id="1.3.99.41"/>
    </reaction>
    <physiologicalReaction direction="left-to-right" evidence="6">
        <dbReference type="Rhea" id="RHEA:52613"/>
    </physiologicalReaction>
</comment>
<dbReference type="RefSeq" id="WP_028310770.1">
    <property type="nucleotide sequence ID" value="NZ_AXWS01000008.1"/>
</dbReference>
<dbReference type="InterPro" id="IPR036250">
    <property type="entry name" value="AcylCo_DH-like_C"/>
</dbReference>
<evidence type="ECO:0000256" key="6">
    <source>
        <dbReference type="ARBA" id="ARBA00051388"/>
    </source>
</evidence>
<evidence type="ECO:0000256" key="5">
    <source>
        <dbReference type="ARBA" id="ARBA00023002"/>
    </source>
</evidence>
<protein>
    <recommendedName>
        <fullName evidence="9">3-methylmercaptopropionyl-CoA dehydrogenase</fullName>
        <ecNumber evidence="8">1.3.99.41</ecNumber>
    </recommendedName>
</protein>
<feature type="domain" description="Acyl-CoA dehydrogenase/oxidase N-terminal" evidence="12">
    <location>
        <begin position="42"/>
        <end position="155"/>
    </location>
</feature>
<keyword evidence="4" id="KW-0274">FAD</keyword>
<evidence type="ECO:0000259" key="13">
    <source>
        <dbReference type="Pfam" id="PF12806"/>
    </source>
</evidence>
<dbReference type="SUPFAM" id="SSF47203">
    <property type="entry name" value="Acyl-CoA dehydrogenase C-terminal domain-like"/>
    <property type="match status" value="1"/>
</dbReference>
<dbReference type="Gene3D" id="2.40.110.10">
    <property type="entry name" value="Butyryl-CoA Dehydrogenase, subunit A, domain 2"/>
    <property type="match status" value="1"/>
</dbReference>
<keyword evidence="3" id="KW-0285">Flavoprotein</keyword>
<reference evidence="15" key="2">
    <citation type="journal article" date="2002" name="Curr. Opin. Struct. Biol.">
        <title>Burning fat: the structural basis of fatty acid beta-oxidation.</title>
        <authorList>
            <person name="Kim J.J."/>
            <person name="Battaile K.P."/>
        </authorList>
    </citation>
    <scope>NUCLEOTIDE SEQUENCE</scope>
</reference>
<evidence type="ECO:0000256" key="3">
    <source>
        <dbReference type="ARBA" id="ARBA00022630"/>
    </source>
</evidence>
<evidence type="ECO:0000259" key="12">
    <source>
        <dbReference type="Pfam" id="PF02771"/>
    </source>
</evidence>
<evidence type="ECO:0000313" key="15">
    <source>
        <dbReference type="RefSeq" id="WP_028310770.1"/>
    </source>
</evidence>
<proteinExistence type="inferred from homology"/>
<feature type="domain" description="Acyl-CoA dehydrogenase/oxidase C-terminal" evidence="10">
    <location>
        <begin position="288"/>
        <end position="452"/>
    </location>
</feature>